<dbReference type="GO" id="GO:0043565">
    <property type="term" value="F:sequence-specific DNA binding"/>
    <property type="evidence" value="ECO:0007669"/>
    <property type="project" value="InterPro"/>
</dbReference>
<evidence type="ECO:0000256" key="3">
    <source>
        <dbReference type="ARBA" id="ARBA00023163"/>
    </source>
</evidence>
<dbReference type="RefSeq" id="WP_139607044.1">
    <property type="nucleotide sequence ID" value="NZ_VDCQ01000083.1"/>
</dbReference>
<keyword evidence="1" id="KW-0805">Transcription regulation</keyword>
<keyword evidence="2" id="KW-0238">DNA-binding</keyword>
<dbReference type="EMBL" id="VDCQ01000083">
    <property type="protein sequence ID" value="TNJ60477.1"/>
    <property type="molecule type" value="Genomic_DNA"/>
</dbReference>
<dbReference type="Pfam" id="PF12833">
    <property type="entry name" value="HTH_18"/>
    <property type="match status" value="1"/>
</dbReference>
<evidence type="ECO:0000313" key="7">
    <source>
        <dbReference type="Proteomes" id="UP000307943"/>
    </source>
</evidence>
<dbReference type="PROSITE" id="PS01124">
    <property type="entry name" value="HTH_ARAC_FAMILY_2"/>
    <property type="match status" value="1"/>
</dbReference>
<dbReference type="Gene3D" id="1.10.10.60">
    <property type="entry name" value="Homeodomain-like"/>
    <property type="match status" value="2"/>
</dbReference>
<evidence type="ECO:0000256" key="2">
    <source>
        <dbReference type="ARBA" id="ARBA00023125"/>
    </source>
</evidence>
<evidence type="ECO:0000256" key="1">
    <source>
        <dbReference type="ARBA" id="ARBA00023015"/>
    </source>
</evidence>
<dbReference type="PANTHER" id="PTHR43280">
    <property type="entry name" value="ARAC-FAMILY TRANSCRIPTIONAL REGULATOR"/>
    <property type="match status" value="1"/>
</dbReference>
<dbReference type="InterPro" id="IPR018060">
    <property type="entry name" value="HTH_AraC"/>
</dbReference>
<dbReference type="InterPro" id="IPR041522">
    <property type="entry name" value="CdaR_GGDEF"/>
</dbReference>
<keyword evidence="3" id="KW-0804">Transcription</keyword>
<accession>A0A5C4SZB7</accession>
<dbReference type="AlphaFoldDB" id="A0A5C4SZB7"/>
<keyword evidence="4" id="KW-0472">Membrane</keyword>
<feature type="domain" description="HTH araC/xylS-type" evidence="5">
    <location>
        <begin position="655"/>
        <end position="754"/>
    </location>
</feature>
<keyword evidence="4" id="KW-0812">Transmembrane</keyword>
<dbReference type="SUPFAM" id="SSF46689">
    <property type="entry name" value="Homeodomain-like"/>
    <property type="match status" value="2"/>
</dbReference>
<name>A0A5C4SZB7_9BACL</name>
<organism evidence="6 7">
    <name type="scientific">Paenibacillus hemerocallicola</name>
    <dbReference type="NCBI Taxonomy" id="1172614"/>
    <lineage>
        <taxon>Bacteria</taxon>
        <taxon>Bacillati</taxon>
        <taxon>Bacillota</taxon>
        <taxon>Bacilli</taxon>
        <taxon>Bacillales</taxon>
        <taxon>Paenibacillaceae</taxon>
        <taxon>Paenibacillus</taxon>
    </lineage>
</organism>
<reference evidence="6 7" key="1">
    <citation type="submission" date="2019-05" db="EMBL/GenBank/DDBJ databases">
        <title>We sequenced the genome of Paenibacillus hemerocallicola KCTC 33185 for further insight into its adaptation and study the phylogeny of Paenibacillus.</title>
        <authorList>
            <person name="Narsing Rao M.P."/>
        </authorList>
    </citation>
    <scope>NUCLEOTIDE SEQUENCE [LARGE SCALE GENOMIC DNA]</scope>
    <source>
        <strain evidence="6 7">KCTC 33185</strain>
    </source>
</reference>
<dbReference type="InterPro" id="IPR009057">
    <property type="entry name" value="Homeodomain-like_sf"/>
</dbReference>
<sequence>MARMKLNSKLLYRYIVSYSIVLLLPVLIIGLIAYNFFIQLLEQEVTKSNMNLLTQVKDTVDVNMTELNNIAFHIAGNTNLTPFNVTKSPFTELNTIAQLRNYVSANQFIDQLVLYFRGHDTLYTPYSTYDVRTFTDKIVAYADWKPEDFVRDMQAAKYPYMRGAETVTGSGGTTEKMVTYVTPLPPSSTTPYGAVAFLLKESAFQTLLEKKFGDDWGDTFILNEKNELIVSTNGIAAEDAERLTEAAYGDRTSDGTKTIRLRDRDFFVYDVRSERLGWTFVTLVDQEAVLHNVELAKRRTLYAISVVLLLGGLFVYFATHMSYKPIRTLQRFAESKANREFAGLGEIESIHSALTLMSDSNEELSRSISSSRPAMKHYALLNLIRGRLPDHGDMARTLELADLRMTKPYHMVAVLRFPKGYAIDPSDRSSLLDDLEQSFPEQAEVYGMESVEGANLIFLMGTDDPDGAEHTGLLLDAHRSLSGKWGTEMTVGAGTAYGQWSELGKSYIEACGAVDYRLIAGNGKVICFADIVSKARLPHADYSKSDWNQLKLFMYQGDVAKIADHLERMIGTIRERQLPLFLVKCMCFDLIHVILSMLSELQWDDADMAGQYPDVWSLSEFETVEELIGLVKHISEDICRIVADRKESGNTDLAGKMMAYMQEHYGSNQLSLQQVADAFKMSSSYLSRYFKDQTGQTVTQYIQALRMEKAKELLRAGADNLQDVVERIGYGSVSGFIRKFKESEGVTPGEFRTMHHK</sequence>
<dbReference type="SMART" id="SM00342">
    <property type="entry name" value="HTH_ARAC"/>
    <property type="match status" value="1"/>
</dbReference>
<keyword evidence="7" id="KW-1185">Reference proteome</keyword>
<feature type="transmembrane region" description="Helical" evidence="4">
    <location>
        <begin position="301"/>
        <end position="319"/>
    </location>
</feature>
<dbReference type="OrthoDB" id="2647120at2"/>
<evidence type="ECO:0000256" key="4">
    <source>
        <dbReference type="SAM" id="Phobius"/>
    </source>
</evidence>
<feature type="transmembrane region" description="Helical" evidence="4">
    <location>
        <begin position="12"/>
        <end position="37"/>
    </location>
</feature>
<dbReference type="Proteomes" id="UP000307943">
    <property type="component" value="Unassembled WGS sequence"/>
</dbReference>
<comment type="caution">
    <text evidence="6">The sequence shown here is derived from an EMBL/GenBank/DDBJ whole genome shotgun (WGS) entry which is preliminary data.</text>
</comment>
<evidence type="ECO:0000259" key="5">
    <source>
        <dbReference type="PROSITE" id="PS01124"/>
    </source>
</evidence>
<dbReference type="PANTHER" id="PTHR43280:SF28">
    <property type="entry name" value="HTH-TYPE TRANSCRIPTIONAL ACTIVATOR RHAS"/>
    <property type="match status" value="1"/>
</dbReference>
<dbReference type="GO" id="GO:0003700">
    <property type="term" value="F:DNA-binding transcription factor activity"/>
    <property type="evidence" value="ECO:0007669"/>
    <property type="project" value="InterPro"/>
</dbReference>
<keyword evidence="4" id="KW-1133">Transmembrane helix</keyword>
<evidence type="ECO:0000313" key="6">
    <source>
        <dbReference type="EMBL" id="TNJ60477.1"/>
    </source>
</evidence>
<gene>
    <name evidence="6" type="ORF">FE784_35830</name>
</gene>
<dbReference type="Pfam" id="PF17853">
    <property type="entry name" value="GGDEF_2"/>
    <property type="match status" value="1"/>
</dbReference>
<protein>
    <submittedName>
        <fullName evidence="6">Helix-turn-helix domain-containing protein</fullName>
    </submittedName>
</protein>
<proteinExistence type="predicted"/>